<dbReference type="VEuPathDB" id="AmoebaDB:KM1_006810"/>
<dbReference type="VEuPathDB" id="AmoebaDB:EHI7A_011750"/>
<reference evidence="5 6" key="1">
    <citation type="submission" date="2016-05" db="EMBL/GenBank/DDBJ databases">
        <title>First whole genome sequencing of Entamoeba histolytica HM1:IMSS-clone-6.</title>
        <authorList>
            <person name="Mukherjee Avik.K."/>
            <person name="Izumyama S."/>
            <person name="Nakada-Tsukui K."/>
            <person name="Nozaki T."/>
        </authorList>
    </citation>
    <scope>NUCLEOTIDE SEQUENCE [LARGE SCALE GENOMIC DNA]</scope>
    <source>
        <strain evidence="5 6">HM1:IMSS clone 6</strain>
    </source>
</reference>
<dbReference type="SUPFAM" id="SSF56784">
    <property type="entry name" value="HAD-like"/>
    <property type="match status" value="1"/>
</dbReference>
<dbReference type="Pfam" id="PF00702">
    <property type="entry name" value="Hydrolase"/>
    <property type="match status" value="1"/>
</dbReference>
<keyword evidence="5" id="KW-0378">Hydrolase</keyword>
<evidence type="ECO:0000256" key="2">
    <source>
        <dbReference type="ARBA" id="ARBA00022723"/>
    </source>
</evidence>
<evidence type="ECO:0000256" key="1">
    <source>
        <dbReference type="ARBA" id="ARBA00001946"/>
    </source>
</evidence>
<dbReference type="VEuPathDB" id="AmoebaDB:EHI_073350"/>
<keyword evidence="4" id="KW-0119">Carbohydrate metabolism</keyword>
<dbReference type="OMA" id="KVHAAAW"/>
<dbReference type="GO" id="GO:0046872">
    <property type="term" value="F:metal ion binding"/>
    <property type="evidence" value="ECO:0007669"/>
    <property type="project" value="UniProtKB-KW"/>
</dbReference>
<evidence type="ECO:0000256" key="4">
    <source>
        <dbReference type="ARBA" id="ARBA00023277"/>
    </source>
</evidence>
<name>A0A5K1UMP8_ENTHI</name>
<comment type="cofactor">
    <cofactor evidence="1">
        <name>Mg(2+)</name>
        <dbReference type="ChEBI" id="CHEBI:18420"/>
    </cofactor>
</comment>
<evidence type="ECO:0000313" key="6">
    <source>
        <dbReference type="Proteomes" id="UP000078387"/>
    </source>
</evidence>
<evidence type="ECO:0000256" key="3">
    <source>
        <dbReference type="ARBA" id="ARBA00022842"/>
    </source>
</evidence>
<dbReference type="InterPro" id="IPR006439">
    <property type="entry name" value="HAD-SF_hydro_IA"/>
</dbReference>
<dbReference type="PANTHER" id="PTHR46193:SF18">
    <property type="entry name" value="HEXITOL PHOSPHATASE B"/>
    <property type="match status" value="1"/>
</dbReference>
<sequence length="224" mass="25455">MEAVLFDFNGTLIFDTPLHAFCWKEMAKRIRGTPLSEDEFKLLNGRTNKQLIEHILNKEISDEDAKKYAEEKENLYRTMLMKSDIKLCDGAINLFEALKKCNIPFTIATSSDWGNVQVFIQKYHLEEWFDIDKIIFNDFTFKGKPAPDIYLKASKKLGVSISHCIVFEDTISGIHSALSAGATPIGIASEMTVNELLQIKGCNLAIHTFNEITIEEMVDLIKNK</sequence>
<dbReference type="SFLD" id="SFLDS00003">
    <property type="entry name" value="Haloacid_Dehalogenase"/>
    <property type="match status" value="1"/>
</dbReference>
<dbReference type="InterPro" id="IPR036412">
    <property type="entry name" value="HAD-like_sf"/>
</dbReference>
<proteinExistence type="predicted"/>
<accession>A0A5K1UMP8</accession>
<dbReference type="InterPro" id="IPR051600">
    <property type="entry name" value="Beta-PGM-like"/>
</dbReference>
<dbReference type="VEuPathDB" id="AmoebaDB:EHI5A_009300"/>
<dbReference type="Gene3D" id="3.40.50.1000">
    <property type="entry name" value="HAD superfamily/HAD-like"/>
    <property type="match status" value="1"/>
</dbReference>
<gene>
    <name evidence="5" type="ORF">CL6EHI_073350</name>
</gene>
<keyword evidence="3" id="KW-0460">Magnesium</keyword>
<dbReference type="InterPro" id="IPR023214">
    <property type="entry name" value="HAD_sf"/>
</dbReference>
<dbReference type="SMR" id="A0A5K1UMP8"/>
<dbReference type="PANTHER" id="PTHR46193">
    <property type="entry name" value="6-PHOSPHOGLUCONATE PHOSPHATASE"/>
    <property type="match status" value="1"/>
</dbReference>
<dbReference type="Proteomes" id="UP000078387">
    <property type="component" value="Unassembled WGS sequence"/>
</dbReference>
<protein>
    <submittedName>
        <fullName evidence="5">Had hydrolase family ia variant 3</fullName>
    </submittedName>
</protein>
<dbReference type="InterPro" id="IPR023198">
    <property type="entry name" value="PGP-like_dom2"/>
</dbReference>
<evidence type="ECO:0000313" key="5">
    <source>
        <dbReference type="EMBL" id="GAT93482.1"/>
    </source>
</evidence>
<keyword evidence="2" id="KW-0479">Metal-binding</keyword>
<dbReference type="GO" id="GO:0016787">
    <property type="term" value="F:hydrolase activity"/>
    <property type="evidence" value="ECO:0007669"/>
    <property type="project" value="UniProtKB-KW"/>
</dbReference>
<dbReference type="Gene3D" id="1.10.150.240">
    <property type="entry name" value="Putative phosphatase, domain 2"/>
    <property type="match status" value="1"/>
</dbReference>
<dbReference type="NCBIfam" id="TIGR01509">
    <property type="entry name" value="HAD-SF-IA-v3"/>
    <property type="match status" value="1"/>
</dbReference>
<organism evidence="5 6">
    <name type="scientific">Entamoeba histolytica</name>
    <dbReference type="NCBI Taxonomy" id="5759"/>
    <lineage>
        <taxon>Eukaryota</taxon>
        <taxon>Amoebozoa</taxon>
        <taxon>Evosea</taxon>
        <taxon>Archamoebae</taxon>
        <taxon>Mastigamoebida</taxon>
        <taxon>Entamoebidae</taxon>
        <taxon>Entamoeba</taxon>
    </lineage>
</organism>
<dbReference type="VEuPathDB" id="AmoebaDB:EHI8A_008920"/>
<dbReference type="AlphaFoldDB" id="A0A5K1UMP8"/>
<dbReference type="CDD" id="cd07505">
    <property type="entry name" value="HAD_BPGM-like"/>
    <property type="match status" value="1"/>
</dbReference>
<dbReference type="SFLD" id="SFLDG01135">
    <property type="entry name" value="C1.5.6:_HAD__Beta-PGM__Phospha"/>
    <property type="match status" value="1"/>
</dbReference>
<dbReference type="SFLD" id="SFLDG01129">
    <property type="entry name" value="C1.5:_HAD__Beta-PGM__Phosphata"/>
    <property type="match status" value="1"/>
</dbReference>
<dbReference type="EMBL" id="BDEQ01000001">
    <property type="protein sequence ID" value="GAT93482.1"/>
    <property type="molecule type" value="Genomic_DNA"/>
</dbReference>
<comment type="caution">
    <text evidence="5">The sequence shown here is derived from an EMBL/GenBank/DDBJ whole genome shotgun (WGS) entry which is preliminary data.</text>
</comment>